<evidence type="ECO:0000313" key="4">
    <source>
        <dbReference type="Proteomes" id="UP001632038"/>
    </source>
</evidence>
<dbReference type="PANTHER" id="PTHR19923">
    <property type="entry name" value="WD40 REPEAT PROTEINPRL1/PRL2-RELATED"/>
    <property type="match status" value="1"/>
</dbReference>
<dbReference type="InterPro" id="IPR015943">
    <property type="entry name" value="WD40/YVTN_repeat-like_dom_sf"/>
</dbReference>
<evidence type="ECO:0000313" key="3">
    <source>
        <dbReference type="EMBL" id="KAL3614505.1"/>
    </source>
</evidence>
<dbReference type="EMBL" id="JAVIJP010000105">
    <property type="protein sequence ID" value="KAL3614505.1"/>
    <property type="molecule type" value="Genomic_DNA"/>
</dbReference>
<dbReference type="Proteomes" id="UP001632038">
    <property type="component" value="Unassembled WGS sequence"/>
</dbReference>
<protein>
    <submittedName>
        <fullName evidence="3">Uncharacterized protein</fullName>
    </submittedName>
</protein>
<dbReference type="InterPro" id="IPR045241">
    <property type="entry name" value="Prp46/PLRG1-like"/>
</dbReference>
<dbReference type="PANTHER" id="PTHR19923:SF0">
    <property type="entry name" value="PLEIOTROPIC REGULATOR 1"/>
    <property type="match status" value="1"/>
</dbReference>
<dbReference type="PROSITE" id="PS50294">
    <property type="entry name" value="WD_REPEATS_REGION"/>
    <property type="match status" value="2"/>
</dbReference>
<dbReference type="Pfam" id="PF00400">
    <property type="entry name" value="WD40"/>
    <property type="match status" value="3"/>
</dbReference>
<dbReference type="InterPro" id="IPR001680">
    <property type="entry name" value="WD40_rpt"/>
</dbReference>
<feature type="repeat" description="WD" evidence="2">
    <location>
        <begin position="192"/>
        <end position="233"/>
    </location>
</feature>
<name>A0ABD3BAV1_9LAMI</name>
<reference evidence="4" key="1">
    <citation type="journal article" date="2024" name="IScience">
        <title>Strigolactones Initiate the Formation of Haustorium-like Structures in Castilleja.</title>
        <authorList>
            <person name="Buerger M."/>
            <person name="Peterson D."/>
            <person name="Chory J."/>
        </authorList>
    </citation>
    <scope>NUCLEOTIDE SEQUENCE [LARGE SCALE GENOMIC DNA]</scope>
</reference>
<keyword evidence="4" id="KW-1185">Reference proteome</keyword>
<dbReference type="AlphaFoldDB" id="A0ABD3BAV1"/>
<comment type="similarity">
    <text evidence="1">Belongs to the WD repeat PRL1/PRL2 family.</text>
</comment>
<keyword evidence="2" id="KW-0853">WD repeat</keyword>
<accession>A0ABD3BAV1</accession>
<gene>
    <name evidence="3" type="ORF">CASFOL_041591</name>
</gene>
<dbReference type="InterPro" id="IPR036322">
    <property type="entry name" value="WD40_repeat_dom_sf"/>
</dbReference>
<feature type="repeat" description="WD" evidence="2">
    <location>
        <begin position="234"/>
        <end position="275"/>
    </location>
</feature>
<dbReference type="SUPFAM" id="SSF50978">
    <property type="entry name" value="WD40 repeat-like"/>
    <property type="match status" value="1"/>
</dbReference>
<comment type="caution">
    <text evidence="3">The sequence shown here is derived from an EMBL/GenBank/DDBJ whole genome shotgun (WGS) entry which is preliminary data.</text>
</comment>
<sequence length="395" mass="44034">MEIINPGFQFVRISPKLLGSIRPEIYLGLIDLKEEQEEDVQAIGDYEFSALGGEFTTNQIVESQWNSDVQPPAATAVDGSGWDSAAAPQILPVDGATVVAAGTWKLKAGGKVIVRGEKADPLKVLERVQRKSHRQALLISPIPKPPADELKKTEDKEVDKVEEKKEELIVITAVLGVYMHCEACAQEIKKRILRMKDLLLSVAVDPSNTWFCTGSADRTIKIWDLASGRLKLTLTCHIDQVRGLAISSKHTYMFSAGDDKLVKCWDLEQNKVIRSYDGHLSSVYSLALHPTIDVLLTGGCGTFAAKCKFAHCLDTRIQFVRSSHDLREIADVEEEEISDVESEEEVDDESEKVKGTRVLFKSTIPIWRSQRTWKRVMLICKFSACIISKSEFSSQ</sequence>
<dbReference type="SMART" id="SM00320">
    <property type="entry name" value="WD40"/>
    <property type="match status" value="3"/>
</dbReference>
<dbReference type="Gene3D" id="2.130.10.10">
    <property type="entry name" value="YVTN repeat-like/Quinoprotein amine dehydrogenase"/>
    <property type="match status" value="1"/>
</dbReference>
<evidence type="ECO:0000256" key="1">
    <source>
        <dbReference type="ARBA" id="ARBA00025726"/>
    </source>
</evidence>
<dbReference type="PROSITE" id="PS50082">
    <property type="entry name" value="WD_REPEATS_2"/>
    <property type="match status" value="2"/>
</dbReference>
<evidence type="ECO:0000256" key="2">
    <source>
        <dbReference type="PROSITE-ProRule" id="PRU00221"/>
    </source>
</evidence>
<organism evidence="3 4">
    <name type="scientific">Castilleja foliolosa</name>
    <dbReference type="NCBI Taxonomy" id="1961234"/>
    <lineage>
        <taxon>Eukaryota</taxon>
        <taxon>Viridiplantae</taxon>
        <taxon>Streptophyta</taxon>
        <taxon>Embryophyta</taxon>
        <taxon>Tracheophyta</taxon>
        <taxon>Spermatophyta</taxon>
        <taxon>Magnoliopsida</taxon>
        <taxon>eudicotyledons</taxon>
        <taxon>Gunneridae</taxon>
        <taxon>Pentapetalae</taxon>
        <taxon>asterids</taxon>
        <taxon>lamiids</taxon>
        <taxon>Lamiales</taxon>
        <taxon>Orobanchaceae</taxon>
        <taxon>Pedicularideae</taxon>
        <taxon>Castillejinae</taxon>
        <taxon>Castilleja</taxon>
    </lineage>
</organism>
<proteinExistence type="inferred from homology"/>